<dbReference type="InterPro" id="IPR042095">
    <property type="entry name" value="SUMF_sf"/>
</dbReference>
<accession>I5BQZ0</accession>
<comment type="caution">
    <text evidence="1">The sequence shown here is derived from an EMBL/GenBank/DDBJ whole genome shotgun (WGS) entry which is preliminary data.</text>
</comment>
<dbReference type="SUPFAM" id="SSF56436">
    <property type="entry name" value="C-type lectin-like"/>
    <property type="match status" value="1"/>
</dbReference>
<dbReference type="InterPro" id="IPR016187">
    <property type="entry name" value="CTDL_fold"/>
</dbReference>
<dbReference type="Gene3D" id="3.90.1580.10">
    <property type="entry name" value="paralog of FGE (formylglycine-generating enzyme)"/>
    <property type="match status" value="1"/>
</dbReference>
<dbReference type="EMBL" id="AJYA01000106">
    <property type="protein sequence ID" value="EIM71992.1"/>
    <property type="molecule type" value="Genomic_DNA"/>
</dbReference>
<organism evidence="1 2">
    <name type="scientific">Nitritalea halalkaliphila LW7</name>
    <dbReference type="NCBI Taxonomy" id="1189621"/>
    <lineage>
        <taxon>Bacteria</taxon>
        <taxon>Pseudomonadati</taxon>
        <taxon>Bacteroidota</taxon>
        <taxon>Cytophagia</taxon>
        <taxon>Cytophagales</taxon>
        <taxon>Cyclobacteriaceae</taxon>
        <taxon>Nitritalea</taxon>
    </lineage>
</organism>
<evidence type="ECO:0000313" key="2">
    <source>
        <dbReference type="Proteomes" id="UP000005551"/>
    </source>
</evidence>
<keyword evidence="2" id="KW-1185">Reference proteome</keyword>
<gene>
    <name evidence="1" type="ORF">A3SI_20152</name>
</gene>
<dbReference type="Proteomes" id="UP000005551">
    <property type="component" value="Unassembled WGS sequence"/>
</dbReference>
<protein>
    <submittedName>
        <fullName evidence="1">Uncharacterized protein</fullName>
    </submittedName>
</protein>
<name>I5BQZ0_9BACT</name>
<proteinExistence type="predicted"/>
<sequence>MYDLAGNVCELVYSVRNPGEFVLIGGSYIDDQETCEIGRITNNVQLNWPLDWPSGILGIRLVKDL</sequence>
<dbReference type="AlphaFoldDB" id="I5BQZ0"/>
<reference evidence="1 2" key="1">
    <citation type="submission" date="2012-05" db="EMBL/GenBank/DDBJ databases">
        <title>Genome sequence of Nitritalea halalkaliphila LW7.</title>
        <authorList>
            <person name="Jangir P.K."/>
            <person name="Singh A."/>
            <person name="Shivaji S."/>
            <person name="Sharma R."/>
        </authorList>
    </citation>
    <scope>NUCLEOTIDE SEQUENCE [LARGE SCALE GENOMIC DNA]</scope>
    <source>
        <strain evidence="1 2">LW7</strain>
    </source>
</reference>
<evidence type="ECO:0000313" key="1">
    <source>
        <dbReference type="EMBL" id="EIM71992.1"/>
    </source>
</evidence>